<proteinExistence type="predicted"/>
<evidence type="ECO:0000313" key="1">
    <source>
        <dbReference type="EMBL" id="KAJ1675000.1"/>
    </source>
</evidence>
<keyword evidence="2" id="KW-1185">Reference proteome</keyword>
<organism evidence="1 2">
    <name type="scientific">Spiromyces aspiralis</name>
    <dbReference type="NCBI Taxonomy" id="68401"/>
    <lineage>
        <taxon>Eukaryota</taxon>
        <taxon>Fungi</taxon>
        <taxon>Fungi incertae sedis</taxon>
        <taxon>Zoopagomycota</taxon>
        <taxon>Kickxellomycotina</taxon>
        <taxon>Kickxellomycetes</taxon>
        <taxon>Kickxellales</taxon>
        <taxon>Kickxellaceae</taxon>
        <taxon>Spiromyces</taxon>
    </lineage>
</organism>
<name>A0ACC1HG49_9FUNG</name>
<dbReference type="Proteomes" id="UP001145114">
    <property type="component" value="Unassembled WGS sequence"/>
</dbReference>
<sequence>MQAKALYACQADNPGELSFSEGDIILEVVESGEPGWLLGTLAKTHERGLFPEVYVELSSFQPGDEELKALLCHNVAQGATVRVKTAPGQSPKRFGSITATTTTHKLEAADTKRILFARFCTPIPV</sequence>
<dbReference type="EMBL" id="JAMZIH010005549">
    <property type="protein sequence ID" value="KAJ1675000.1"/>
    <property type="molecule type" value="Genomic_DNA"/>
</dbReference>
<gene>
    <name evidence="1" type="ORF">EV182_002138</name>
</gene>
<reference evidence="1" key="1">
    <citation type="submission" date="2022-06" db="EMBL/GenBank/DDBJ databases">
        <title>Phylogenomic reconstructions and comparative analyses of Kickxellomycotina fungi.</title>
        <authorList>
            <person name="Reynolds N.K."/>
            <person name="Stajich J.E."/>
            <person name="Barry K."/>
            <person name="Grigoriev I.V."/>
            <person name="Crous P."/>
            <person name="Smith M.E."/>
        </authorList>
    </citation>
    <scope>NUCLEOTIDE SEQUENCE</scope>
    <source>
        <strain evidence="1">RSA 2271</strain>
    </source>
</reference>
<protein>
    <submittedName>
        <fullName evidence="1">Uncharacterized protein</fullName>
    </submittedName>
</protein>
<evidence type="ECO:0000313" key="2">
    <source>
        <dbReference type="Proteomes" id="UP001145114"/>
    </source>
</evidence>
<comment type="caution">
    <text evidence="1">The sequence shown here is derived from an EMBL/GenBank/DDBJ whole genome shotgun (WGS) entry which is preliminary data.</text>
</comment>
<accession>A0ACC1HG49</accession>